<accession>A0A940YKL6</accession>
<evidence type="ECO:0000259" key="1">
    <source>
        <dbReference type="Pfam" id="PF01593"/>
    </source>
</evidence>
<keyword evidence="3" id="KW-1185">Reference proteome</keyword>
<dbReference type="EMBL" id="JAGQDE010000009">
    <property type="protein sequence ID" value="MBQ0959721.1"/>
    <property type="molecule type" value="Genomic_DNA"/>
</dbReference>
<protein>
    <submittedName>
        <fullName evidence="2">Hydroxysqualene dehydroxylase HpnE</fullName>
        <ecNumber evidence="2">1.17.8.1</ecNumber>
    </submittedName>
</protein>
<dbReference type="NCBIfam" id="TIGR03467">
    <property type="entry name" value="HpnE"/>
    <property type="match status" value="1"/>
</dbReference>
<dbReference type="InterPro" id="IPR002937">
    <property type="entry name" value="Amino_oxidase"/>
</dbReference>
<reference evidence="2" key="1">
    <citation type="submission" date="2021-04" db="EMBL/GenBank/DDBJ databases">
        <title>The genome sequence of Ideonella sp. 4Y11.</title>
        <authorList>
            <person name="Liu Y."/>
        </authorList>
    </citation>
    <scope>NUCLEOTIDE SEQUENCE</scope>
    <source>
        <strain evidence="2">4Y11</strain>
    </source>
</reference>
<evidence type="ECO:0000313" key="3">
    <source>
        <dbReference type="Proteomes" id="UP000678374"/>
    </source>
</evidence>
<dbReference type="Gene3D" id="3.50.50.60">
    <property type="entry name" value="FAD/NAD(P)-binding domain"/>
    <property type="match status" value="1"/>
</dbReference>
<gene>
    <name evidence="2" type="primary">hpnE</name>
    <name evidence="2" type="ORF">KAK06_12260</name>
</gene>
<dbReference type="AlphaFoldDB" id="A0A940YKL6"/>
<name>A0A940YKL6_9BURK</name>
<dbReference type="InterPro" id="IPR017830">
    <property type="entry name" value="SQase_HpnE"/>
</dbReference>
<feature type="domain" description="Amine oxidase" evidence="1">
    <location>
        <begin position="20"/>
        <end position="424"/>
    </location>
</feature>
<dbReference type="PANTHER" id="PTHR42923:SF47">
    <property type="entry name" value="BLR3003 PROTEIN"/>
    <property type="match status" value="1"/>
</dbReference>
<dbReference type="Pfam" id="PF01593">
    <property type="entry name" value="Amino_oxidase"/>
    <property type="match status" value="1"/>
</dbReference>
<dbReference type="Proteomes" id="UP000678374">
    <property type="component" value="Unassembled WGS sequence"/>
</dbReference>
<dbReference type="GO" id="GO:0016491">
    <property type="term" value="F:oxidoreductase activity"/>
    <property type="evidence" value="ECO:0007669"/>
    <property type="project" value="UniProtKB-KW"/>
</dbReference>
<dbReference type="EC" id="1.17.8.1" evidence="2"/>
<keyword evidence="2" id="KW-0560">Oxidoreductase</keyword>
<evidence type="ECO:0000313" key="2">
    <source>
        <dbReference type="EMBL" id="MBQ0959721.1"/>
    </source>
</evidence>
<dbReference type="InterPro" id="IPR036188">
    <property type="entry name" value="FAD/NAD-bd_sf"/>
</dbReference>
<sequence length="425" mass="44879">MARSLTPASRRVAVIGAGWAGLAAAVELVDAGHAVTLIDMASQPGGRARSTPSSTLAAQDNGQHILVGAYRDTLAMMRRVGVDPDTVLLRTPLSLRDPQGRGLALGRGPATWAFAMGVLRWQDCPWPDRFTLLRMALSWRLGGFRCQPDRSVQAFAHGCPASVYQALLEPLCVAALNTPASEASAQVMLTVLRDALFGGAGSADLLLPRVPLDALFPQPALAWLTQRGVSWHPRHPVRCLRHDPGAGWQIDGLPPVDQVVLACSATEAARLAQPWAPHWSALTQAIHYQPIVTAWIDAPATRWAAPMLRLADGPAQFAFDLGALGGPAGCYTLVASGAAELAAQGAAAAGQALLDHWQRVFGGGARLRSVRNEKRATFACTPGLRRPSMQIAPGLWAAGDYVDGPYPATLEGAIRAGRLAAQAVA</sequence>
<dbReference type="Gene3D" id="1.10.405.20">
    <property type="match status" value="1"/>
</dbReference>
<proteinExistence type="predicted"/>
<dbReference type="InterPro" id="IPR050464">
    <property type="entry name" value="Zeta_carotene_desat/Oxidored"/>
</dbReference>
<organism evidence="2 3">
    <name type="scientific">Ideonella aquatica</name>
    <dbReference type="NCBI Taxonomy" id="2824119"/>
    <lineage>
        <taxon>Bacteria</taxon>
        <taxon>Pseudomonadati</taxon>
        <taxon>Pseudomonadota</taxon>
        <taxon>Betaproteobacteria</taxon>
        <taxon>Burkholderiales</taxon>
        <taxon>Sphaerotilaceae</taxon>
        <taxon>Ideonella</taxon>
    </lineage>
</organism>
<dbReference type="PANTHER" id="PTHR42923">
    <property type="entry name" value="PROTOPORPHYRINOGEN OXIDASE"/>
    <property type="match status" value="1"/>
</dbReference>
<comment type="caution">
    <text evidence="2">The sequence shown here is derived from an EMBL/GenBank/DDBJ whole genome shotgun (WGS) entry which is preliminary data.</text>
</comment>
<dbReference type="SUPFAM" id="SSF51905">
    <property type="entry name" value="FAD/NAD(P)-binding domain"/>
    <property type="match status" value="1"/>
</dbReference>